<dbReference type="RefSeq" id="WP_196122709.1">
    <property type="nucleotide sequence ID" value="NZ_JADPMR010000001.1"/>
</dbReference>
<comment type="caution">
    <text evidence="2">The sequence shown here is derived from an EMBL/GenBank/DDBJ whole genome shotgun (WGS) entry which is preliminary data.</text>
</comment>
<keyword evidence="1" id="KW-0472">Membrane</keyword>
<accession>A0ABS0GBB0</accession>
<evidence type="ECO:0000313" key="3">
    <source>
        <dbReference type="Proteomes" id="UP000597206"/>
    </source>
</evidence>
<sequence>MLTSLMFLVFVFIILFISFLSMARENYNYNYYYYITKSFREYPNGLIFSFICLILFVWAFLFKSAFWDKRKSLPVRFNRQKREVAFYTKKSLDPIIVPWEDVICWGSSDKLFTGSAVGSLAMFGLAFMKEDSDQYWTIKMPVPLMMSAQRRWETIRCFMDESPKYWPKVGTEETRETYYQEKTEFFNSVEFKFSKSKKIKTFWFHFYRIITWGKFPFWFAEIDNKISTPKHAKVVEEWSKPIPESEWAKPSQELIDLREKALKHYQNGGSFYDLDLGR</sequence>
<dbReference type="Proteomes" id="UP000597206">
    <property type="component" value="Unassembled WGS sequence"/>
</dbReference>
<gene>
    <name evidence="2" type="ORF">I1A42_03805</name>
</gene>
<name>A0ABS0GBB0_9VIBR</name>
<feature type="transmembrane region" description="Helical" evidence="1">
    <location>
        <begin position="47"/>
        <end position="66"/>
    </location>
</feature>
<evidence type="ECO:0000256" key="1">
    <source>
        <dbReference type="SAM" id="Phobius"/>
    </source>
</evidence>
<protein>
    <submittedName>
        <fullName evidence="2">Uncharacterized protein</fullName>
    </submittedName>
</protein>
<proteinExistence type="predicted"/>
<reference evidence="2 3" key="1">
    <citation type="submission" date="2020-11" db="EMBL/GenBank/DDBJ databases">
        <title>Vibrio nitrifigilis sp. nov., a marine nitrogen-fixing bacterium isolated from the lagoon sediment of an islet inside an atoll.</title>
        <authorList>
            <person name="Wang L.-T."/>
            <person name="Shieh W.Y."/>
        </authorList>
    </citation>
    <scope>NUCLEOTIDE SEQUENCE [LARGE SCALE GENOMIC DNA]</scope>
    <source>
        <strain evidence="2 3">NFV-1</strain>
    </source>
</reference>
<keyword evidence="1" id="KW-0812">Transmembrane</keyword>
<keyword evidence="3" id="KW-1185">Reference proteome</keyword>
<organism evidence="2 3">
    <name type="scientific">Vibrio nitrifigilis</name>
    <dbReference type="NCBI Taxonomy" id="2789781"/>
    <lineage>
        <taxon>Bacteria</taxon>
        <taxon>Pseudomonadati</taxon>
        <taxon>Pseudomonadota</taxon>
        <taxon>Gammaproteobacteria</taxon>
        <taxon>Vibrionales</taxon>
        <taxon>Vibrionaceae</taxon>
        <taxon>Vibrio</taxon>
    </lineage>
</organism>
<evidence type="ECO:0000313" key="2">
    <source>
        <dbReference type="EMBL" id="MBF8999692.1"/>
    </source>
</evidence>
<dbReference type="EMBL" id="JADPMR010000001">
    <property type="protein sequence ID" value="MBF8999692.1"/>
    <property type="molecule type" value="Genomic_DNA"/>
</dbReference>
<keyword evidence="1" id="KW-1133">Transmembrane helix</keyword>